<evidence type="ECO:0000313" key="3">
    <source>
        <dbReference type="Proteomes" id="UP000530660"/>
    </source>
</evidence>
<dbReference type="OrthoDB" id="530342at2759"/>
<sequence length="549" mass="62324">MFTHWAPQGYSRGRWLRRSGACTYRSAVSHQRRWRHASLDPLRQVQGPGRASRFRLVARTFGEPPSDEDLDSDRDWKAAANYDAPATSALSPRLPFMNWENAALCRAEEAWLAEELRIWLDREWEPLAVHREIGEKASKATLAARQQLERRGRRSELGPVLLSVADELERGSTYRVSRESWREAYVNAFDVANKVSDLYMVRFFIDTEVTEQVETNADDPDAVWTSLPLSDTCRCTGLSYEDMVGVQRRAQELGLAIGRAAQDDRLVAARVAQMDTQTNTPTLDDNALYDREYSAEQVESLIESFDDALYRERVVFEALRTKRMVQERGLYGDFALGTNEEYLKAEFPSDKVWGWDPDTNESGPLQPDSKVPRAELVESTPFDGIKGSIRDVHPFDRHVFFMSTLHGDVPNDITNRVVLQSARLANHSQLLDPAFDMEVLLNSDDGIDNDKNPIVVLLNELAVEVAFDALRKPASDKSSDVSTTLVEENTQADDDSDADALLREQIRRDLDLIIETLYGEVATQMALHQRDRGFIVRSAVVRYLASFTW</sequence>
<dbReference type="AlphaFoldDB" id="A0A7J7IML0"/>
<feature type="region of interest" description="Disordered" evidence="1">
    <location>
        <begin position="475"/>
        <end position="497"/>
    </location>
</feature>
<feature type="compositionally biased region" description="Polar residues" evidence="1">
    <location>
        <begin position="480"/>
        <end position="489"/>
    </location>
</feature>
<dbReference type="EMBL" id="VWRR01000005">
    <property type="protein sequence ID" value="KAF6003787.1"/>
    <property type="molecule type" value="Genomic_DNA"/>
</dbReference>
<proteinExistence type="predicted"/>
<evidence type="ECO:0000313" key="2">
    <source>
        <dbReference type="EMBL" id="KAF6003787.1"/>
    </source>
</evidence>
<organism evidence="2 3">
    <name type="scientific">Cyanidiococcus yangmingshanensis</name>
    <dbReference type="NCBI Taxonomy" id="2690220"/>
    <lineage>
        <taxon>Eukaryota</taxon>
        <taxon>Rhodophyta</taxon>
        <taxon>Bangiophyceae</taxon>
        <taxon>Cyanidiales</taxon>
        <taxon>Cyanidiaceae</taxon>
        <taxon>Cyanidiococcus</taxon>
    </lineage>
</organism>
<gene>
    <name evidence="2" type="ORF">F1559_001410</name>
</gene>
<protein>
    <submittedName>
        <fullName evidence="2">Uncharacterized protein</fullName>
    </submittedName>
</protein>
<evidence type="ECO:0000256" key="1">
    <source>
        <dbReference type="SAM" id="MobiDB-lite"/>
    </source>
</evidence>
<comment type="caution">
    <text evidence="2">The sequence shown here is derived from an EMBL/GenBank/DDBJ whole genome shotgun (WGS) entry which is preliminary data.</text>
</comment>
<reference evidence="2 3" key="1">
    <citation type="journal article" date="2020" name="J. Phycol.">
        <title>Comparative genome analysis reveals Cyanidiococcus gen. nov., a new extremophilic red algal genus sister to Cyanidioschyzon (Cyanidioschyzonaceae, Rhodophyta).</title>
        <authorList>
            <person name="Liu S.-L."/>
            <person name="Chiang Y.-R."/>
            <person name="Yoon H.S."/>
            <person name="Fu H.-Y."/>
        </authorList>
    </citation>
    <scope>NUCLEOTIDE SEQUENCE [LARGE SCALE GENOMIC DNA]</scope>
    <source>
        <strain evidence="2 3">THAL066</strain>
    </source>
</reference>
<accession>A0A7J7IML0</accession>
<dbReference type="Proteomes" id="UP000530660">
    <property type="component" value="Unassembled WGS sequence"/>
</dbReference>
<keyword evidence="3" id="KW-1185">Reference proteome</keyword>
<name>A0A7J7IML0_9RHOD</name>